<accession>A0A9D1P2I6</accession>
<reference evidence="6" key="2">
    <citation type="journal article" date="2021" name="PeerJ">
        <title>Extensive microbial diversity within the chicken gut microbiome revealed by metagenomics and culture.</title>
        <authorList>
            <person name="Gilroy R."/>
            <person name="Ravi A."/>
            <person name="Getino M."/>
            <person name="Pursley I."/>
            <person name="Horton D.L."/>
            <person name="Alikhan N.F."/>
            <person name="Baker D."/>
            <person name="Gharbi K."/>
            <person name="Hall N."/>
            <person name="Watson M."/>
            <person name="Adriaenssens E.M."/>
            <person name="Foster-Nyarko E."/>
            <person name="Jarju S."/>
            <person name="Secka A."/>
            <person name="Antonio M."/>
            <person name="Oren A."/>
            <person name="Chaudhuri R.R."/>
            <person name="La Ragione R."/>
            <person name="Hildebrand F."/>
            <person name="Pallen M.J."/>
        </authorList>
    </citation>
    <scope>NUCLEOTIDE SEQUENCE</scope>
    <source>
        <strain evidence="6">CHK188-20938</strain>
    </source>
</reference>
<dbReference type="EMBL" id="DVOO01000016">
    <property type="protein sequence ID" value="HIV25336.1"/>
    <property type="molecule type" value="Genomic_DNA"/>
</dbReference>
<dbReference type="Gene3D" id="3.50.50.60">
    <property type="entry name" value="FAD/NAD(P)-binding domain"/>
    <property type="match status" value="2"/>
</dbReference>
<keyword evidence="2 4" id="KW-0285">Flavoprotein</keyword>
<evidence type="ECO:0000256" key="3">
    <source>
        <dbReference type="ARBA" id="ARBA00023002"/>
    </source>
</evidence>
<sequence length="309" mass="33342">MEHLYDLIIIGSGPAGLSAAIYARRARLDALVIEASYVSGGQVVNTYEVDNYPGLPGISGMELGSTLRDHADRLGGQFVREKVQSLELEGPVKLVRTRKNEYRTKTVVLAMGAGHRKLGVPGEEEFGGMGVSYCATCDGAFFRDKVAAVAGGGDVAAEDAIFLARGCRKVYLIHRREELRAAMVLQEALKETPNVEILWNSVITEIRGETQVRSLCIRDVISGQERELPVDGCFIAVGITPNTQLLRDTGVELDDSGYIIAGEDGKTNVPGVFAAGDIRTKQLRQIITAAADGANCVTSAQNFLLTWKL</sequence>
<organism evidence="6 7">
    <name type="scientific">Candidatus Scatomonas pullistercoris</name>
    <dbReference type="NCBI Taxonomy" id="2840920"/>
    <lineage>
        <taxon>Bacteria</taxon>
        <taxon>Bacillati</taxon>
        <taxon>Bacillota</taxon>
        <taxon>Clostridia</taxon>
        <taxon>Lachnospirales</taxon>
        <taxon>Lachnospiraceae</taxon>
        <taxon>Lachnospiraceae incertae sedis</taxon>
        <taxon>Candidatus Scatomonas</taxon>
    </lineage>
</organism>
<dbReference type="PRINTS" id="PR00469">
    <property type="entry name" value="PNDRDTASEII"/>
</dbReference>
<keyword evidence="4" id="KW-0274">FAD</keyword>
<gene>
    <name evidence="6" type="primary">trxB</name>
    <name evidence="6" type="ORF">IAB71_06055</name>
</gene>
<dbReference type="NCBIfam" id="TIGR01292">
    <property type="entry name" value="TRX_reduct"/>
    <property type="match status" value="1"/>
</dbReference>
<dbReference type="GO" id="GO:0019430">
    <property type="term" value="P:removal of superoxide radicals"/>
    <property type="evidence" value="ECO:0007669"/>
    <property type="project" value="UniProtKB-UniRule"/>
</dbReference>
<dbReference type="PRINTS" id="PR00368">
    <property type="entry name" value="FADPNR"/>
</dbReference>
<comment type="cofactor">
    <cofactor evidence="4">
        <name>FAD</name>
        <dbReference type="ChEBI" id="CHEBI:57692"/>
    </cofactor>
</comment>
<proteinExistence type="inferred from homology"/>
<evidence type="ECO:0000256" key="4">
    <source>
        <dbReference type="RuleBase" id="RU003880"/>
    </source>
</evidence>
<feature type="domain" description="FAD/NAD(P)-binding" evidence="5">
    <location>
        <begin position="5"/>
        <end position="293"/>
    </location>
</feature>
<dbReference type="InterPro" id="IPR050097">
    <property type="entry name" value="Ferredoxin-NADP_redctase_2"/>
</dbReference>
<dbReference type="GO" id="GO:0005737">
    <property type="term" value="C:cytoplasm"/>
    <property type="evidence" value="ECO:0007669"/>
    <property type="project" value="InterPro"/>
</dbReference>
<dbReference type="InterPro" id="IPR023753">
    <property type="entry name" value="FAD/NAD-binding_dom"/>
</dbReference>
<evidence type="ECO:0000313" key="7">
    <source>
        <dbReference type="Proteomes" id="UP000824169"/>
    </source>
</evidence>
<comment type="subunit">
    <text evidence="4">Homodimer.</text>
</comment>
<dbReference type="Pfam" id="PF07992">
    <property type="entry name" value="Pyr_redox_2"/>
    <property type="match status" value="1"/>
</dbReference>
<keyword evidence="3 4" id="KW-0560">Oxidoreductase</keyword>
<dbReference type="EC" id="1.8.1.9" evidence="4"/>
<comment type="similarity">
    <text evidence="1 4">Belongs to the class-II pyridine nucleotide-disulfide oxidoreductase family.</text>
</comment>
<evidence type="ECO:0000256" key="2">
    <source>
        <dbReference type="ARBA" id="ARBA00022630"/>
    </source>
</evidence>
<evidence type="ECO:0000259" key="5">
    <source>
        <dbReference type="Pfam" id="PF07992"/>
    </source>
</evidence>
<dbReference type="AlphaFoldDB" id="A0A9D1P2I6"/>
<dbReference type="GO" id="GO:0004791">
    <property type="term" value="F:thioredoxin-disulfide reductase (NADPH) activity"/>
    <property type="evidence" value="ECO:0007669"/>
    <property type="project" value="UniProtKB-UniRule"/>
</dbReference>
<evidence type="ECO:0000313" key="6">
    <source>
        <dbReference type="EMBL" id="HIV25336.1"/>
    </source>
</evidence>
<dbReference type="InterPro" id="IPR005982">
    <property type="entry name" value="Thioredox_Rdtase"/>
</dbReference>
<keyword evidence="4" id="KW-0676">Redox-active center</keyword>
<comment type="caution">
    <text evidence="6">The sequence shown here is derived from an EMBL/GenBank/DDBJ whole genome shotgun (WGS) entry which is preliminary data.</text>
</comment>
<reference evidence="6" key="1">
    <citation type="submission" date="2020-10" db="EMBL/GenBank/DDBJ databases">
        <authorList>
            <person name="Gilroy R."/>
        </authorList>
    </citation>
    <scope>NUCLEOTIDE SEQUENCE</scope>
    <source>
        <strain evidence="6">CHK188-20938</strain>
    </source>
</reference>
<evidence type="ECO:0000256" key="1">
    <source>
        <dbReference type="ARBA" id="ARBA00009333"/>
    </source>
</evidence>
<protein>
    <recommendedName>
        <fullName evidence="4">Thioredoxin reductase</fullName>
        <ecNumber evidence="4">1.8.1.9</ecNumber>
    </recommendedName>
</protein>
<dbReference type="SUPFAM" id="SSF51905">
    <property type="entry name" value="FAD/NAD(P)-binding domain"/>
    <property type="match status" value="1"/>
</dbReference>
<comment type="catalytic activity">
    <reaction evidence="4">
        <text>[thioredoxin]-dithiol + NADP(+) = [thioredoxin]-disulfide + NADPH + H(+)</text>
        <dbReference type="Rhea" id="RHEA:20345"/>
        <dbReference type="Rhea" id="RHEA-COMP:10698"/>
        <dbReference type="Rhea" id="RHEA-COMP:10700"/>
        <dbReference type="ChEBI" id="CHEBI:15378"/>
        <dbReference type="ChEBI" id="CHEBI:29950"/>
        <dbReference type="ChEBI" id="CHEBI:50058"/>
        <dbReference type="ChEBI" id="CHEBI:57783"/>
        <dbReference type="ChEBI" id="CHEBI:58349"/>
        <dbReference type="EC" id="1.8.1.9"/>
    </reaction>
</comment>
<dbReference type="Proteomes" id="UP000824169">
    <property type="component" value="Unassembled WGS sequence"/>
</dbReference>
<dbReference type="PANTHER" id="PTHR48105">
    <property type="entry name" value="THIOREDOXIN REDUCTASE 1-RELATED-RELATED"/>
    <property type="match status" value="1"/>
</dbReference>
<name>A0A9D1P2I6_9FIRM</name>
<dbReference type="InterPro" id="IPR036188">
    <property type="entry name" value="FAD/NAD-bd_sf"/>
</dbReference>